<comment type="caution">
    <text evidence="2">The sequence shown here is derived from an EMBL/GenBank/DDBJ whole genome shotgun (WGS) entry which is preliminary data.</text>
</comment>
<gene>
    <name evidence="1" type="ORF">LVIROSA_LOCUS22184</name>
    <name evidence="2" type="ORF">LVIROSA_LOCUS22185</name>
</gene>
<name>A0AAU9NA48_9ASTR</name>
<dbReference type="EMBL" id="CAKMRJ010004445">
    <property type="protein sequence ID" value="CAH1435772.1"/>
    <property type="molecule type" value="Genomic_DNA"/>
</dbReference>
<proteinExistence type="predicted"/>
<reference evidence="2 3" key="1">
    <citation type="submission" date="2022-01" db="EMBL/GenBank/DDBJ databases">
        <authorList>
            <person name="Xiong W."/>
            <person name="Schranz E."/>
        </authorList>
    </citation>
    <scope>NUCLEOTIDE SEQUENCE [LARGE SCALE GENOMIC DNA]</scope>
</reference>
<evidence type="ECO:0000313" key="1">
    <source>
        <dbReference type="EMBL" id="CAH1435770.1"/>
    </source>
</evidence>
<evidence type="ECO:0000313" key="3">
    <source>
        <dbReference type="Proteomes" id="UP001157418"/>
    </source>
</evidence>
<organism evidence="2 3">
    <name type="scientific">Lactuca virosa</name>
    <dbReference type="NCBI Taxonomy" id="75947"/>
    <lineage>
        <taxon>Eukaryota</taxon>
        <taxon>Viridiplantae</taxon>
        <taxon>Streptophyta</taxon>
        <taxon>Embryophyta</taxon>
        <taxon>Tracheophyta</taxon>
        <taxon>Spermatophyta</taxon>
        <taxon>Magnoliopsida</taxon>
        <taxon>eudicotyledons</taxon>
        <taxon>Gunneridae</taxon>
        <taxon>Pentapetalae</taxon>
        <taxon>asterids</taxon>
        <taxon>campanulids</taxon>
        <taxon>Asterales</taxon>
        <taxon>Asteraceae</taxon>
        <taxon>Cichorioideae</taxon>
        <taxon>Cichorieae</taxon>
        <taxon>Lactucinae</taxon>
        <taxon>Lactuca</taxon>
    </lineage>
</organism>
<dbReference type="Proteomes" id="UP001157418">
    <property type="component" value="Unassembled WGS sequence"/>
</dbReference>
<dbReference type="EMBL" id="CAKMRJ010004445">
    <property type="protein sequence ID" value="CAH1435770.1"/>
    <property type="molecule type" value="Genomic_DNA"/>
</dbReference>
<keyword evidence="3" id="KW-1185">Reference proteome</keyword>
<dbReference type="AlphaFoldDB" id="A0AAU9NA48"/>
<protein>
    <submittedName>
        <fullName evidence="2">Uncharacterized protein</fullName>
    </submittedName>
</protein>
<evidence type="ECO:0000313" key="2">
    <source>
        <dbReference type="EMBL" id="CAH1435772.1"/>
    </source>
</evidence>
<accession>A0AAU9NA48</accession>
<sequence length="112" mass="12391">MAITVKKTLYMILFVVTFFCMTSVLILAAPTSQLPMLYSKRSVSSLVTSSSTTNAYPQCVLDHVKTAQNALGFVVPTTDQLLCVVLIKTLSMAIVKEYHHLSVVVIYLGYLR</sequence>